<organism evidence="2 3">
    <name type="scientific">Pyronema omphalodes (strain CBS 100304)</name>
    <name type="common">Pyronema confluens</name>
    <dbReference type="NCBI Taxonomy" id="1076935"/>
    <lineage>
        <taxon>Eukaryota</taxon>
        <taxon>Fungi</taxon>
        <taxon>Dikarya</taxon>
        <taxon>Ascomycota</taxon>
        <taxon>Pezizomycotina</taxon>
        <taxon>Pezizomycetes</taxon>
        <taxon>Pezizales</taxon>
        <taxon>Pyronemataceae</taxon>
        <taxon>Pyronema</taxon>
    </lineage>
</organism>
<dbReference type="eggNOG" id="KOG4391">
    <property type="taxonomic scope" value="Eukaryota"/>
</dbReference>
<keyword evidence="3" id="KW-1185">Reference proteome</keyword>
<dbReference type="SUPFAM" id="SSF53474">
    <property type="entry name" value="alpha/beta-Hydrolases"/>
    <property type="match status" value="1"/>
</dbReference>
<evidence type="ECO:0000313" key="3">
    <source>
        <dbReference type="Proteomes" id="UP000018144"/>
    </source>
</evidence>
<dbReference type="AlphaFoldDB" id="U4KU20"/>
<keyword evidence="1" id="KW-1133">Transmembrane helix</keyword>
<dbReference type="EMBL" id="HF935199">
    <property type="protein sequence ID" value="CCX04362.1"/>
    <property type="molecule type" value="Genomic_DNA"/>
</dbReference>
<proteinExistence type="predicted"/>
<reference evidence="2 3" key="1">
    <citation type="journal article" date="2013" name="PLoS Genet.">
        <title>The genome and development-dependent transcriptomes of Pyronema confluens: a window into fungal evolution.</title>
        <authorList>
            <person name="Traeger S."/>
            <person name="Altegoer F."/>
            <person name="Freitag M."/>
            <person name="Gabaldon T."/>
            <person name="Kempken F."/>
            <person name="Kumar A."/>
            <person name="Marcet-Houben M."/>
            <person name="Poggeler S."/>
            <person name="Stajich J.E."/>
            <person name="Nowrousian M."/>
        </authorList>
    </citation>
    <scope>NUCLEOTIDE SEQUENCE [LARGE SCALE GENOMIC DNA]</scope>
    <source>
        <strain evidence="3">CBS 100304</strain>
        <tissue evidence="2">Vegetative mycelium</tissue>
    </source>
</reference>
<dbReference type="GO" id="GO:0016020">
    <property type="term" value="C:membrane"/>
    <property type="evidence" value="ECO:0007669"/>
    <property type="project" value="TreeGrafter"/>
</dbReference>
<dbReference type="Gene3D" id="3.40.50.1820">
    <property type="entry name" value="alpha/beta hydrolase"/>
    <property type="match status" value="1"/>
</dbReference>
<evidence type="ECO:0000256" key="1">
    <source>
        <dbReference type="SAM" id="Phobius"/>
    </source>
</evidence>
<keyword evidence="2" id="KW-0378">Hydrolase</keyword>
<protein>
    <submittedName>
        <fullName evidence="2">Similar to Abhydrolase domain-containing protein 13 acc. no. Q6IRP4</fullName>
    </submittedName>
</protein>
<dbReference type="Proteomes" id="UP000018144">
    <property type="component" value="Unassembled WGS sequence"/>
</dbReference>
<keyword evidence="1" id="KW-0472">Membrane</keyword>
<dbReference type="GO" id="GO:0008474">
    <property type="term" value="F:palmitoyl-(protein) hydrolase activity"/>
    <property type="evidence" value="ECO:0007669"/>
    <property type="project" value="TreeGrafter"/>
</dbReference>
<dbReference type="OMA" id="CFWIVVM"/>
<dbReference type="InterPro" id="IPR029058">
    <property type="entry name" value="AB_hydrolase_fold"/>
</dbReference>
<keyword evidence="1" id="KW-0812">Transmembrane</keyword>
<accession>U4KU20</accession>
<gene>
    <name evidence="2" type="ORF">PCON_01910</name>
</gene>
<dbReference type="PANTHER" id="PTHR12277:SF64">
    <property type="entry name" value="SUPERFAMILY HYDROLASE, PUTATIVE (AFU_ORTHOLOGUE AFUA_3G01760)-RELATED"/>
    <property type="match status" value="1"/>
</dbReference>
<feature type="transmembrane region" description="Helical" evidence="1">
    <location>
        <begin position="53"/>
        <end position="74"/>
    </location>
</feature>
<sequence>MFRAFRALPRITQHVRIYNSPHLQHQHLASRYPILIDGLQLLRSHGRHFSLSSIHPVILAPLVFVGLTLTLWSYKCLMMVLFQSRIIYMPSIPPGARREKISDYAAYCRGIQWTEGILTTSDRKTLATASATVGGSSNADNGNQKEFVIVYFQGNASSTPPRLPELSSVLSRLSSSPAKTTLLIPSYRGYWNSTGSPSQRGIEKDLVAIFSHLNDAYPTADIILWGQSIGCGISVHGLAEAPVALQKRVKGVLLETPFVSIRNMLVAVYPQKWLPYRYLGRFLWNTWELVVALEKAIKAGWNGRVLIMQAGADELVPEGQAGKILEVVEKAGLQGELEVVRKALHVECLTKPGGMPRVVGWLHELLMEKKEACKNGEMRRDGKTK</sequence>
<dbReference type="OrthoDB" id="10249433at2759"/>
<dbReference type="STRING" id="1076935.U4KU20"/>
<name>U4KU20_PYROM</name>
<evidence type="ECO:0000313" key="2">
    <source>
        <dbReference type="EMBL" id="CCX04362.1"/>
    </source>
</evidence>
<dbReference type="PANTHER" id="PTHR12277">
    <property type="entry name" value="ALPHA/BETA HYDROLASE DOMAIN-CONTAINING PROTEIN"/>
    <property type="match status" value="1"/>
</dbReference>